<dbReference type="EMBL" id="CAIIXF020000001">
    <property type="protein sequence ID" value="CAH1772510.1"/>
    <property type="molecule type" value="Genomic_DNA"/>
</dbReference>
<feature type="compositionally biased region" description="Polar residues" evidence="1">
    <location>
        <begin position="159"/>
        <end position="175"/>
    </location>
</feature>
<gene>
    <name evidence="2" type="ORF">OFUS_LOCUS269</name>
</gene>
<proteinExistence type="predicted"/>
<feature type="region of interest" description="Disordered" evidence="1">
    <location>
        <begin position="221"/>
        <end position="248"/>
    </location>
</feature>
<dbReference type="AlphaFoldDB" id="A0A8S4MUK3"/>
<reference evidence="2" key="1">
    <citation type="submission" date="2022-03" db="EMBL/GenBank/DDBJ databases">
        <authorList>
            <person name="Martin C."/>
        </authorList>
    </citation>
    <scope>NUCLEOTIDE SEQUENCE</scope>
</reference>
<evidence type="ECO:0000256" key="1">
    <source>
        <dbReference type="SAM" id="MobiDB-lite"/>
    </source>
</evidence>
<feature type="region of interest" description="Disordered" evidence="1">
    <location>
        <begin position="159"/>
        <end position="186"/>
    </location>
</feature>
<dbReference type="Proteomes" id="UP000749559">
    <property type="component" value="Unassembled WGS sequence"/>
</dbReference>
<keyword evidence="3" id="KW-1185">Reference proteome</keyword>
<protein>
    <submittedName>
        <fullName evidence="2">Uncharacterized protein</fullName>
    </submittedName>
</protein>
<comment type="caution">
    <text evidence="2">The sequence shown here is derived from an EMBL/GenBank/DDBJ whole genome shotgun (WGS) entry which is preliminary data.</text>
</comment>
<evidence type="ECO:0000313" key="3">
    <source>
        <dbReference type="Proteomes" id="UP000749559"/>
    </source>
</evidence>
<accession>A0A8S4MUK3</accession>
<dbReference type="OrthoDB" id="10071807at2759"/>
<evidence type="ECO:0000313" key="2">
    <source>
        <dbReference type="EMBL" id="CAH1772510.1"/>
    </source>
</evidence>
<sequence length="545" mass="61661">MSQFKPVDQMALDNHGSYFKPIAQATEIRDKVQSNPPYTDINEHPSWDYSKQGFITYKQMSNSQPVAGIPGHKEYKVSERIHTQDKGMIQKDNMSHNDLNHQNSSEQERMTVFPNKTYTHMVPHGKEAEEMYFKRMTADLVKPAGDQAYESKMYQYNPNKYNQMQDNPQWNNLSRHNPQKHNLQQQNHHQISSKRDNLPHSEIMYYALPYTLRHIQNDTDPLYHGPAGKTGDPATRNKSPTFSDSNSQGITQTMNQMITHDPYQNVASTQLDSTLNEVKPAIETDLTKKSGVTKEIKDHPTGNANSINPQLRPNGMNLQLSGNGLPLKSNSNGIKPESGVNEIKPQPGSNAIKPQPCANGLKPTTANAIDGKMMISKRKSQMDISTIKYAHISNECVRLTDLLQDMDGETLKQTLLKCLYDGDRKCVIALGVLFPRHASVPPQHGHCVRCHRKFKLNEETHCIIRHPTSKVEIRTQDKEGTNFRCKACGADFRLHKMAFYDETINSYMAGFCFNGKHTVNPMEVRYSSNSAIATCEENGCIQSIV</sequence>
<name>A0A8S4MUK3_OWEFU</name>
<organism evidence="2 3">
    <name type="scientific">Owenia fusiformis</name>
    <name type="common">Polychaete worm</name>
    <dbReference type="NCBI Taxonomy" id="6347"/>
    <lineage>
        <taxon>Eukaryota</taxon>
        <taxon>Metazoa</taxon>
        <taxon>Spiralia</taxon>
        <taxon>Lophotrochozoa</taxon>
        <taxon>Annelida</taxon>
        <taxon>Polychaeta</taxon>
        <taxon>Sedentaria</taxon>
        <taxon>Canalipalpata</taxon>
        <taxon>Sabellida</taxon>
        <taxon>Oweniida</taxon>
        <taxon>Oweniidae</taxon>
        <taxon>Owenia</taxon>
    </lineage>
</organism>
<feature type="compositionally biased region" description="Polar residues" evidence="1">
    <location>
        <begin position="236"/>
        <end position="248"/>
    </location>
</feature>